<gene>
    <name evidence="9" type="ORF">DME_LOCUS3530</name>
</gene>
<sequence length="971" mass="110441">MGIVKEKSTEEKGNDWIQEFVTDIYVGKIAIIDFAVSLKVLVGKYGCSDEQYRTLARALLRVATVSTIPHRNFLHYLESLVISEVLRWADLLEIIAEFRHFQRFACVEALADILCSYAQFIRCSYTSENECVDLAVSVMSLLNWCLLALEYSLKSSNETATQALINCVCTYADNKFVRALLYLNERIGGESVNYVVDAAISFAHSYSSCDHLKVMVESLRQIGNLPIEKIRDNVSGVIKQPHPAILTLVSVFEGFRMTKKVDQMANSFFEMAQILEFPFSCMFEDMIRGSLLIMLDAKETLCEELAASQAFFYVKLPQIIKHLLTLGVPHNDLISALSVICNSKTLLNQVDMKTKTNSFQYLLQQLASVGLLDKDMVDKLREKRSRSMKMSNPELHTMFTKMTSQVHEPLILRANNARIAVDKMLRQNTAVNNVLLKLAGGSGGLFTFDSVCASFCSDGNLTYFSSKLTIINAQHERYVEGMMDDGRQRALAFNLSFILLSRMRFIYSDIRPHELVNGPNRGLSSTQSCFYKFATLYGWTAVDCCGATGALFKMTDMQRQQVFEKVEQLKNDHIYWDPQTINYAELVDNVPYIGEILLEDFKISKSENLNDNIKKVFHAFRDEANFMIVCLVQWICSQPVTEARQRLVQSFIHALEYPLPMNSAQQERMAMTSAVCRRTLDDLLMCDRLREPRFTWIVNCAKRKLPTVPYTLPAANAQSSDAEILKQAFTYARQQSWASPNVLQLINRCNKAGVVENWCMVWLNSMLKLSTNDEMISAGELCLAAGLMSPVPCMLSFARTITDYILEQNVEFGCVEPKALVSARFLVHCLQLAMLAYWRQQKEKQNRFAIDEPERKRIKAEDEDDDEKMNPVEQSVQVIFEKFLRETKAGHLKSTITFVFHFMVCLASAPSSAATKRINQMIPHDLMINLARLDPQTFNLDLYLPLSDLTIVERAKQALKFTCLLRRLGGI</sequence>
<accession>A0A0N4UPT9</accession>
<evidence type="ECO:0000256" key="4">
    <source>
        <dbReference type="ARBA" id="ARBA00023015"/>
    </source>
</evidence>
<dbReference type="WBParaSite" id="DME_0000999001-mRNA-1">
    <property type="protein sequence ID" value="DME_0000999001-mRNA-1"/>
    <property type="gene ID" value="DME_0000999001"/>
</dbReference>
<dbReference type="GO" id="GO:0060261">
    <property type="term" value="P:positive regulation of transcription initiation by RNA polymerase II"/>
    <property type="evidence" value="ECO:0007669"/>
    <property type="project" value="TreeGrafter"/>
</dbReference>
<evidence type="ECO:0000313" key="9">
    <source>
        <dbReference type="EMBL" id="VDN53557.1"/>
    </source>
</evidence>
<dbReference type="GO" id="GO:0003712">
    <property type="term" value="F:transcription coregulator activity"/>
    <property type="evidence" value="ECO:0007669"/>
    <property type="project" value="TreeGrafter"/>
</dbReference>
<evidence type="ECO:0000256" key="5">
    <source>
        <dbReference type="ARBA" id="ARBA00023159"/>
    </source>
</evidence>
<dbReference type="PANTHER" id="PTHR12898:SF1">
    <property type="entry name" value="MEDIATOR OF RNA POLYMERASE II TRANSCRIPTION SUBUNIT 24"/>
    <property type="match status" value="1"/>
</dbReference>
<evidence type="ECO:0000313" key="12">
    <source>
        <dbReference type="WBParaSite" id="DME_0000999001-mRNA-1"/>
    </source>
</evidence>
<reference evidence="9 11" key="2">
    <citation type="submission" date="2018-11" db="EMBL/GenBank/DDBJ databases">
        <authorList>
            <consortium name="Pathogen Informatics"/>
        </authorList>
    </citation>
    <scope>NUCLEOTIDE SEQUENCE [LARGE SCALE GENOMIC DNA]</scope>
</reference>
<evidence type="ECO:0000256" key="2">
    <source>
        <dbReference type="ARBA" id="ARBA00007864"/>
    </source>
</evidence>
<protein>
    <recommendedName>
        <fullName evidence="3">Mediator of RNA polymerase II transcription subunit 24</fullName>
    </recommendedName>
    <alternativeName>
        <fullName evidence="8">Mediator complex subunit 24</fullName>
    </alternativeName>
</protein>
<dbReference type="AlphaFoldDB" id="A0A0N4UPT9"/>
<dbReference type="Proteomes" id="UP000274756">
    <property type="component" value="Unassembled WGS sequence"/>
</dbReference>
<comment type="similarity">
    <text evidence="2">Belongs to the Mediator complex subunit 24 family.</text>
</comment>
<keyword evidence="6" id="KW-0804">Transcription</keyword>
<dbReference type="PANTHER" id="PTHR12898">
    <property type="entry name" value="MEDIATOR OF RNA POLYMERASE II TRANSCRIPTION SUBUNIT 24"/>
    <property type="match status" value="1"/>
</dbReference>
<keyword evidence="7" id="KW-0539">Nucleus</keyword>
<reference evidence="12" key="1">
    <citation type="submission" date="2017-02" db="UniProtKB">
        <authorList>
            <consortium name="WormBaseParasite"/>
        </authorList>
    </citation>
    <scope>IDENTIFICATION</scope>
</reference>
<name>A0A0N4UPT9_DRAME</name>
<evidence type="ECO:0000256" key="7">
    <source>
        <dbReference type="ARBA" id="ARBA00023242"/>
    </source>
</evidence>
<evidence type="ECO:0000256" key="6">
    <source>
        <dbReference type="ARBA" id="ARBA00023163"/>
    </source>
</evidence>
<dbReference type="Pfam" id="PF11277">
    <property type="entry name" value="Med24_N"/>
    <property type="match status" value="1"/>
</dbReference>
<evidence type="ECO:0000256" key="1">
    <source>
        <dbReference type="ARBA" id="ARBA00004123"/>
    </source>
</evidence>
<comment type="subcellular location">
    <subcellularLocation>
        <location evidence="1">Nucleus</location>
    </subcellularLocation>
</comment>
<dbReference type="EMBL" id="UYYG01000145">
    <property type="protein sequence ID" value="VDN53557.1"/>
    <property type="molecule type" value="Genomic_DNA"/>
</dbReference>
<keyword evidence="11" id="KW-1185">Reference proteome</keyword>
<organism evidence="10 12">
    <name type="scientific">Dracunculus medinensis</name>
    <name type="common">Guinea worm</name>
    <dbReference type="NCBI Taxonomy" id="318479"/>
    <lineage>
        <taxon>Eukaryota</taxon>
        <taxon>Metazoa</taxon>
        <taxon>Ecdysozoa</taxon>
        <taxon>Nematoda</taxon>
        <taxon>Chromadorea</taxon>
        <taxon>Rhabditida</taxon>
        <taxon>Spirurina</taxon>
        <taxon>Dracunculoidea</taxon>
        <taxon>Dracunculidae</taxon>
        <taxon>Dracunculus</taxon>
    </lineage>
</organism>
<evidence type="ECO:0000256" key="3">
    <source>
        <dbReference type="ARBA" id="ARBA00019693"/>
    </source>
</evidence>
<dbReference type="InterPro" id="IPR021429">
    <property type="entry name" value="Mediator_Med24"/>
</dbReference>
<evidence type="ECO:0000256" key="8">
    <source>
        <dbReference type="ARBA" id="ARBA00031960"/>
    </source>
</evidence>
<evidence type="ECO:0000313" key="11">
    <source>
        <dbReference type="Proteomes" id="UP000274756"/>
    </source>
</evidence>
<proteinExistence type="inferred from homology"/>
<dbReference type="STRING" id="318479.A0A0N4UPT9"/>
<dbReference type="OrthoDB" id="21216at2759"/>
<keyword evidence="5" id="KW-0010">Activator</keyword>
<dbReference type="GO" id="GO:0016592">
    <property type="term" value="C:mediator complex"/>
    <property type="evidence" value="ECO:0007669"/>
    <property type="project" value="InterPro"/>
</dbReference>
<evidence type="ECO:0000313" key="10">
    <source>
        <dbReference type="Proteomes" id="UP000038040"/>
    </source>
</evidence>
<dbReference type="Proteomes" id="UP000038040">
    <property type="component" value="Unplaced"/>
</dbReference>
<keyword evidence="4" id="KW-0805">Transcription regulation</keyword>